<gene>
    <name evidence="1" type="ORF">F4553_001858</name>
</gene>
<reference evidence="1 2" key="1">
    <citation type="submission" date="2020-08" db="EMBL/GenBank/DDBJ databases">
        <title>Sequencing the genomes of 1000 actinobacteria strains.</title>
        <authorList>
            <person name="Klenk H.-P."/>
        </authorList>
    </citation>
    <scope>NUCLEOTIDE SEQUENCE [LARGE SCALE GENOMIC DNA]</scope>
    <source>
        <strain evidence="1 2">DSM 45362</strain>
    </source>
</reference>
<evidence type="ECO:0008006" key="3">
    <source>
        <dbReference type="Google" id="ProtNLM"/>
    </source>
</evidence>
<sequence>MDDFDEQRFAGTWFVVASTFPLWLKGKRHSPRFQYGVLAPGRLSDRVMYRRDGREQVLDGVDTRLPGATPAFRWRGTGLLRLVKSDWQVTHRDPQYRWAVIGFTRSLLTPAGVDIIARTPGIPAGIPADVLAQPGLTAIPHAQ</sequence>
<proteinExistence type="predicted"/>
<dbReference type="InterPro" id="IPR012674">
    <property type="entry name" value="Calycin"/>
</dbReference>
<comment type="caution">
    <text evidence="1">The sequence shown here is derived from an EMBL/GenBank/DDBJ whole genome shotgun (WGS) entry which is preliminary data.</text>
</comment>
<keyword evidence="2" id="KW-1185">Reference proteome</keyword>
<name>A0A841BMR8_9ACTN</name>
<protein>
    <recommendedName>
        <fullName evidence="3">Lipocalin/cytosolic fatty-acid binding domain-containing protein</fullName>
    </recommendedName>
</protein>
<dbReference type="PROSITE" id="PS00213">
    <property type="entry name" value="LIPOCALIN"/>
    <property type="match status" value="1"/>
</dbReference>
<evidence type="ECO:0000313" key="2">
    <source>
        <dbReference type="Proteomes" id="UP000587527"/>
    </source>
</evidence>
<accession>A0A841BMR8</accession>
<dbReference type="Proteomes" id="UP000587527">
    <property type="component" value="Unassembled WGS sequence"/>
</dbReference>
<organism evidence="1 2">
    <name type="scientific">Allocatelliglobosispora scoriae</name>
    <dbReference type="NCBI Taxonomy" id="643052"/>
    <lineage>
        <taxon>Bacteria</taxon>
        <taxon>Bacillati</taxon>
        <taxon>Actinomycetota</taxon>
        <taxon>Actinomycetes</taxon>
        <taxon>Micromonosporales</taxon>
        <taxon>Micromonosporaceae</taxon>
        <taxon>Allocatelliglobosispora</taxon>
    </lineage>
</organism>
<dbReference type="RefSeq" id="WP_184834451.1">
    <property type="nucleotide sequence ID" value="NZ_JACHMN010000002.1"/>
</dbReference>
<dbReference type="AlphaFoldDB" id="A0A841BMR8"/>
<dbReference type="InterPro" id="IPR022272">
    <property type="entry name" value="Lipocalin_CS"/>
</dbReference>
<dbReference type="Gene3D" id="2.40.128.20">
    <property type="match status" value="1"/>
</dbReference>
<evidence type="ECO:0000313" key="1">
    <source>
        <dbReference type="EMBL" id="MBB5868479.1"/>
    </source>
</evidence>
<dbReference type="SUPFAM" id="SSF50814">
    <property type="entry name" value="Lipocalins"/>
    <property type="match status" value="1"/>
</dbReference>
<dbReference type="EMBL" id="JACHMN010000002">
    <property type="protein sequence ID" value="MBB5868479.1"/>
    <property type="molecule type" value="Genomic_DNA"/>
</dbReference>